<dbReference type="InterPro" id="IPR051531">
    <property type="entry name" value="N-acetyltransferase"/>
</dbReference>
<evidence type="ECO:0000313" key="2">
    <source>
        <dbReference type="EMBL" id="MBB5746712.1"/>
    </source>
</evidence>
<reference evidence="2 3" key="1">
    <citation type="submission" date="2020-08" db="EMBL/GenBank/DDBJ databases">
        <title>Genomic Encyclopedia of Type Strains, Phase IV (KMG-IV): sequencing the most valuable type-strain genomes for metagenomic binning, comparative biology and taxonomic classification.</title>
        <authorList>
            <person name="Goeker M."/>
        </authorList>
    </citation>
    <scope>NUCLEOTIDE SEQUENCE [LARGE SCALE GENOMIC DNA]</scope>
    <source>
        <strain evidence="2 3">DSM 4737</strain>
    </source>
</reference>
<evidence type="ECO:0000259" key="1">
    <source>
        <dbReference type="Pfam" id="PF13302"/>
    </source>
</evidence>
<dbReference type="InterPro" id="IPR000182">
    <property type="entry name" value="GNAT_dom"/>
</dbReference>
<gene>
    <name evidence="2" type="ORF">GGR13_002319</name>
</gene>
<comment type="caution">
    <text evidence="2">The sequence shown here is derived from an EMBL/GenBank/DDBJ whole genome shotgun (WGS) entry which is preliminary data.</text>
</comment>
<dbReference type="AlphaFoldDB" id="A0A7W9FEU0"/>
<dbReference type="SUPFAM" id="SSF55729">
    <property type="entry name" value="Acyl-CoA N-acyltransferases (Nat)"/>
    <property type="match status" value="1"/>
</dbReference>
<accession>A0A7W9FEU0</accession>
<feature type="domain" description="N-acetyltransferase" evidence="1">
    <location>
        <begin position="10"/>
        <end position="145"/>
    </location>
</feature>
<evidence type="ECO:0000313" key="3">
    <source>
        <dbReference type="Proteomes" id="UP000545037"/>
    </source>
</evidence>
<dbReference type="InterPro" id="IPR016181">
    <property type="entry name" value="Acyl_CoA_acyltransferase"/>
</dbReference>
<proteinExistence type="predicted"/>
<keyword evidence="3" id="KW-1185">Reference proteome</keyword>
<dbReference type="Gene3D" id="3.40.630.30">
    <property type="match status" value="1"/>
</dbReference>
<sequence length="191" mass="20595">MNGPVIETARLILRPPAMEDFPRWADFQADAETTRFIGGPRSPAEVWRSMMSVAGAWGLTGVGFFSLIEKSSGQWIGRIGPWHPHGWPGPEVGWSLHADAMGKGYALEAAIATMDYAVDVLGWTDIVHTIDPANVASARLAARLGSVNRGPGRLPEPFQDANVDVWGQTASDWAGNRRCLIDNETATGTVA</sequence>
<dbReference type="EMBL" id="JACHOR010000004">
    <property type="protein sequence ID" value="MBB5746712.1"/>
    <property type="molecule type" value="Genomic_DNA"/>
</dbReference>
<protein>
    <submittedName>
        <fullName evidence="2">RimJ/RimL family protein N-acetyltransferase</fullName>
    </submittedName>
</protein>
<dbReference type="GO" id="GO:0016747">
    <property type="term" value="F:acyltransferase activity, transferring groups other than amino-acyl groups"/>
    <property type="evidence" value="ECO:0007669"/>
    <property type="project" value="InterPro"/>
</dbReference>
<organism evidence="2 3">
    <name type="scientific">Brevundimonas variabilis</name>
    <dbReference type="NCBI Taxonomy" id="74312"/>
    <lineage>
        <taxon>Bacteria</taxon>
        <taxon>Pseudomonadati</taxon>
        <taxon>Pseudomonadota</taxon>
        <taxon>Alphaproteobacteria</taxon>
        <taxon>Caulobacterales</taxon>
        <taxon>Caulobacteraceae</taxon>
        <taxon>Brevundimonas</taxon>
    </lineage>
</organism>
<dbReference type="PANTHER" id="PTHR43792">
    <property type="entry name" value="GNAT FAMILY, PUTATIVE (AFU_ORTHOLOGUE AFUA_3G00765)-RELATED-RELATED"/>
    <property type="match status" value="1"/>
</dbReference>
<keyword evidence="2" id="KW-0808">Transferase</keyword>
<dbReference type="RefSeq" id="WP_183213693.1">
    <property type="nucleotide sequence ID" value="NZ_JACHOR010000004.1"/>
</dbReference>
<dbReference type="Proteomes" id="UP000545037">
    <property type="component" value="Unassembled WGS sequence"/>
</dbReference>
<dbReference type="Pfam" id="PF13302">
    <property type="entry name" value="Acetyltransf_3"/>
    <property type="match status" value="1"/>
</dbReference>
<dbReference type="PANTHER" id="PTHR43792:SF1">
    <property type="entry name" value="N-ACETYLTRANSFERASE DOMAIN-CONTAINING PROTEIN"/>
    <property type="match status" value="1"/>
</dbReference>
<name>A0A7W9FEU0_9CAUL</name>